<dbReference type="Pfam" id="PF01823">
    <property type="entry name" value="MACPF"/>
    <property type="match status" value="1"/>
</dbReference>
<reference evidence="8" key="1">
    <citation type="submission" date="2022-03" db="EMBL/GenBank/DDBJ databases">
        <authorList>
            <person name="Martin C."/>
        </authorList>
    </citation>
    <scope>NUCLEOTIDE SEQUENCE</scope>
</reference>
<organism evidence="8 9">
    <name type="scientific">Owenia fusiformis</name>
    <name type="common">Polychaete worm</name>
    <dbReference type="NCBI Taxonomy" id="6347"/>
    <lineage>
        <taxon>Eukaryota</taxon>
        <taxon>Metazoa</taxon>
        <taxon>Spiralia</taxon>
        <taxon>Lophotrochozoa</taxon>
        <taxon>Annelida</taxon>
        <taxon>Polychaeta</taxon>
        <taxon>Sedentaria</taxon>
        <taxon>Canalipalpata</taxon>
        <taxon>Sabellida</taxon>
        <taxon>Oweniida</taxon>
        <taxon>Oweniidae</taxon>
        <taxon>Owenia</taxon>
    </lineage>
</organism>
<keyword evidence="3" id="KW-0964">Secreted</keyword>
<evidence type="ECO:0000256" key="2">
    <source>
        <dbReference type="ARBA" id="ARBA00004613"/>
    </source>
</evidence>
<gene>
    <name evidence="8" type="ORF">OFUS_LOCUS16148</name>
</gene>
<dbReference type="InterPro" id="IPR020864">
    <property type="entry name" value="MACPF"/>
</dbReference>
<keyword evidence="5" id="KW-1015">Disulfide bond</keyword>
<evidence type="ECO:0000256" key="1">
    <source>
        <dbReference type="ARBA" id="ARBA00004370"/>
    </source>
</evidence>
<dbReference type="EMBL" id="CAIIXF020000008">
    <property type="protein sequence ID" value="CAH1791009.1"/>
    <property type="molecule type" value="Genomic_DNA"/>
</dbReference>
<dbReference type="Proteomes" id="UP000749559">
    <property type="component" value="Unassembled WGS sequence"/>
</dbReference>
<dbReference type="GO" id="GO:0005576">
    <property type="term" value="C:extracellular region"/>
    <property type="evidence" value="ECO:0007669"/>
    <property type="project" value="UniProtKB-SubCell"/>
</dbReference>
<dbReference type="GO" id="GO:0016020">
    <property type="term" value="C:membrane"/>
    <property type="evidence" value="ECO:0007669"/>
    <property type="project" value="UniProtKB-SubCell"/>
</dbReference>
<sequence length="529" mass="59962">MDVAVVVLFLAGAAPVALGLEPLPDRDTLTKLLDELDNTTVSMSPCRNTVTGLLKMRHGFHIGYLDQLPLSIGRPDGTRRAILDYTCAERKKWRNPYNNREYDKPDQISNVFSLPRGITVFDSYLWKDYNEIKRDWSINAGTDILGIFGFSGSYSQLHHRITAERRFLEDVTSFVSGFQADYKPPWQLQVNSGAKQFIDNLLANTYEGSMDAYDTFVDYYGTHYYGQGKFGGLVKMTLETDKDLVFQLGANSAKANAEAMFKAFLFDIGASSNNARVDARFRARTRDARRYFGGSENLLDKQFYRKWLPTVPSNPWLFAGELKPLSLLFPQAKIAGMDRAIQVGLNKAKLNDMKVGLNSYISNLQNMEITGHPDKTRWNSCNGSSPDRQCNLAPVPIIGCTITGCRWNGWQRRRSQYIAEARAHLTRVTAEERKKGRDDAGVNRVWSQTQRILLKMDTRTPLVTKNLIWTTNVCRCAVRRCRCLRSNRPIATVKTAQPFFKQVVIYKLLPARSIDAIENCVLPYLVLIG</sequence>
<evidence type="ECO:0000256" key="3">
    <source>
        <dbReference type="ARBA" id="ARBA00022525"/>
    </source>
</evidence>
<name>A0A8S4PC48_OWEFU</name>
<protein>
    <recommendedName>
        <fullName evidence="7">MACPF domain-containing protein</fullName>
    </recommendedName>
</protein>
<evidence type="ECO:0000313" key="9">
    <source>
        <dbReference type="Proteomes" id="UP000749559"/>
    </source>
</evidence>
<feature type="chain" id="PRO_5035936341" description="MACPF domain-containing protein" evidence="6">
    <location>
        <begin position="20"/>
        <end position="529"/>
    </location>
</feature>
<dbReference type="AlphaFoldDB" id="A0A8S4PC48"/>
<proteinExistence type="predicted"/>
<accession>A0A8S4PC48</accession>
<keyword evidence="6" id="KW-0732">Signal</keyword>
<comment type="caution">
    <text evidence="8">The sequence shown here is derived from an EMBL/GenBank/DDBJ whole genome shotgun (WGS) entry which is preliminary data.</text>
</comment>
<evidence type="ECO:0000259" key="7">
    <source>
        <dbReference type="PROSITE" id="PS51412"/>
    </source>
</evidence>
<evidence type="ECO:0000256" key="4">
    <source>
        <dbReference type="ARBA" id="ARBA00023136"/>
    </source>
</evidence>
<comment type="subcellular location">
    <subcellularLocation>
        <location evidence="1">Membrane</location>
    </subcellularLocation>
    <subcellularLocation>
        <location evidence="2">Secreted</location>
    </subcellularLocation>
</comment>
<dbReference type="PROSITE" id="PS00279">
    <property type="entry name" value="MACPF_1"/>
    <property type="match status" value="1"/>
</dbReference>
<keyword evidence="4" id="KW-0472">Membrane</keyword>
<dbReference type="InterPro" id="IPR020863">
    <property type="entry name" value="MACPF_CS"/>
</dbReference>
<feature type="signal peptide" evidence="6">
    <location>
        <begin position="1"/>
        <end position="19"/>
    </location>
</feature>
<dbReference type="PROSITE" id="PS51412">
    <property type="entry name" value="MACPF_2"/>
    <property type="match status" value="1"/>
</dbReference>
<dbReference type="OrthoDB" id="6154128at2759"/>
<keyword evidence="9" id="KW-1185">Reference proteome</keyword>
<evidence type="ECO:0000256" key="6">
    <source>
        <dbReference type="SAM" id="SignalP"/>
    </source>
</evidence>
<evidence type="ECO:0000256" key="5">
    <source>
        <dbReference type="ARBA" id="ARBA00023157"/>
    </source>
</evidence>
<evidence type="ECO:0000313" key="8">
    <source>
        <dbReference type="EMBL" id="CAH1791009.1"/>
    </source>
</evidence>
<feature type="domain" description="MACPF" evidence="7">
    <location>
        <begin position="38"/>
        <end position="368"/>
    </location>
</feature>